<evidence type="ECO:0000256" key="3">
    <source>
        <dbReference type="SAM" id="MobiDB-lite"/>
    </source>
</evidence>
<evidence type="ECO:0000256" key="1">
    <source>
        <dbReference type="ARBA" id="ARBA00022737"/>
    </source>
</evidence>
<keyword evidence="1" id="KW-0677">Repeat</keyword>
<dbReference type="InParanoid" id="T0SC76"/>
<feature type="repeat" description="RCC1" evidence="2">
    <location>
        <begin position="450"/>
        <end position="503"/>
    </location>
</feature>
<evidence type="ECO:0000259" key="4">
    <source>
        <dbReference type="PROSITE" id="PS50800"/>
    </source>
</evidence>
<dbReference type="PRINTS" id="PR00633">
    <property type="entry name" value="RCCNDNSATION"/>
</dbReference>
<dbReference type="InterPro" id="IPR051210">
    <property type="entry name" value="Ub_ligase/GEF_domain"/>
</dbReference>
<dbReference type="PROSITE" id="PS50800">
    <property type="entry name" value="SAP"/>
    <property type="match status" value="1"/>
</dbReference>
<feature type="repeat" description="RCC1" evidence="2">
    <location>
        <begin position="384"/>
        <end position="435"/>
    </location>
</feature>
<dbReference type="InterPro" id="IPR009091">
    <property type="entry name" value="RCC1/BLIP-II"/>
</dbReference>
<gene>
    <name evidence="5" type="ORF">SDRG_02309</name>
</gene>
<feature type="repeat" description="RCC1" evidence="2">
    <location>
        <begin position="504"/>
        <end position="559"/>
    </location>
</feature>
<accession>T0SC76</accession>
<evidence type="ECO:0000256" key="2">
    <source>
        <dbReference type="PROSITE-ProRule" id="PRU00235"/>
    </source>
</evidence>
<sequence length="597" mass="64070">MLQNPLERIRLQRAKKVLDMQQDQLRSQMRMEGEHKRSHDPYQQVAASPRASSSSWVRLPPATYKGVPIASYPKTREFWVTVDFTKLSTRQLRAAADLLGVDLDGKKVALVARLQDWVNAAAIEARRKQLEKEARKRERLEVSGGVFGCGNNFAGQLGLGHRDAMASPTEIMAFKGRQIVQVFTGFDADFAYALSADGEVYGWGGNGVAPIGHLPLEVHDVNQEGDHGSQSDTFLLPRVVRSLRVEEVVSISCSRASGHVVALNSSGQCFGWGKNDFGELGLGHVRAPEAPGPQLLENLRNMVVTSVGVGHCHTVVSTNGGHVYAFGAAWGGQLGVGSTKREGIKDQHLQVCFPSPTLVSFPVPVKVSSVACGAVHTGVVTTAGHLYTFGCGDGGRLGLQTTGDVIAPTLVTSLEADFVLRVTCGNWHTLCIAAPRTKAASSTSLRHAGGWVYAFGTGLHGQLGLGKQKQALLPTRVPELQRRKVKCVDVHVSAYHSVALGADGSVFTWGRNTSGCLGRPTPNEIAPDPDVIAAVKTWGYGPVASIACGCRFTLLLASPWPGIKKEAFHDVLTMNARRKVTDGAPEAPRLDDDDDEG</sequence>
<name>T0SC76_SAPDV</name>
<evidence type="ECO:0000313" key="6">
    <source>
        <dbReference type="Proteomes" id="UP000030762"/>
    </source>
</evidence>
<proteinExistence type="predicted"/>
<dbReference type="RefSeq" id="XP_008606111.1">
    <property type="nucleotide sequence ID" value="XM_008607889.1"/>
</dbReference>
<dbReference type="PROSITE" id="PS50012">
    <property type="entry name" value="RCC1_3"/>
    <property type="match status" value="6"/>
</dbReference>
<dbReference type="PANTHER" id="PTHR22870:SF408">
    <property type="entry name" value="OS09G0560450 PROTEIN"/>
    <property type="match status" value="1"/>
</dbReference>
<protein>
    <recommendedName>
        <fullName evidence="4">SAP domain-containing protein</fullName>
    </recommendedName>
</protein>
<keyword evidence="6" id="KW-1185">Reference proteome</keyword>
<dbReference type="STRING" id="1156394.T0SC76"/>
<dbReference type="Pfam" id="PF25390">
    <property type="entry name" value="WD40_RLD"/>
    <property type="match status" value="1"/>
</dbReference>
<dbReference type="GeneID" id="19943036"/>
<reference evidence="5 6" key="1">
    <citation type="submission" date="2012-04" db="EMBL/GenBank/DDBJ databases">
        <title>The Genome Sequence of Saprolegnia declina VS20.</title>
        <authorList>
            <consortium name="The Broad Institute Genome Sequencing Platform"/>
            <person name="Russ C."/>
            <person name="Nusbaum C."/>
            <person name="Tyler B."/>
            <person name="van West P."/>
            <person name="Dieguez-Uribeondo J."/>
            <person name="de Bruijn I."/>
            <person name="Tripathy S."/>
            <person name="Jiang R."/>
            <person name="Young S.K."/>
            <person name="Zeng Q."/>
            <person name="Gargeya S."/>
            <person name="Fitzgerald M."/>
            <person name="Haas B."/>
            <person name="Abouelleil A."/>
            <person name="Alvarado L."/>
            <person name="Arachchi H.M."/>
            <person name="Berlin A."/>
            <person name="Chapman S.B."/>
            <person name="Goldberg J."/>
            <person name="Griggs A."/>
            <person name="Gujja S."/>
            <person name="Hansen M."/>
            <person name="Howarth C."/>
            <person name="Imamovic A."/>
            <person name="Larimer J."/>
            <person name="McCowen C."/>
            <person name="Montmayeur A."/>
            <person name="Murphy C."/>
            <person name="Neiman D."/>
            <person name="Pearson M."/>
            <person name="Priest M."/>
            <person name="Roberts A."/>
            <person name="Saif S."/>
            <person name="Shea T."/>
            <person name="Sisk P."/>
            <person name="Sykes S."/>
            <person name="Wortman J."/>
            <person name="Nusbaum C."/>
            <person name="Birren B."/>
        </authorList>
    </citation>
    <scope>NUCLEOTIDE SEQUENCE [LARGE SCALE GENOMIC DNA]</scope>
    <source>
        <strain evidence="5 6">VS20</strain>
    </source>
</reference>
<feature type="repeat" description="RCC1" evidence="2">
    <location>
        <begin position="144"/>
        <end position="195"/>
    </location>
</feature>
<organism evidence="5 6">
    <name type="scientific">Saprolegnia diclina (strain VS20)</name>
    <dbReference type="NCBI Taxonomy" id="1156394"/>
    <lineage>
        <taxon>Eukaryota</taxon>
        <taxon>Sar</taxon>
        <taxon>Stramenopiles</taxon>
        <taxon>Oomycota</taxon>
        <taxon>Saprolegniomycetes</taxon>
        <taxon>Saprolegniales</taxon>
        <taxon>Saprolegniaceae</taxon>
        <taxon>Saprolegnia</taxon>
    </lineage>
</organism>
<dbReference type="eggNOG" id="KOG0941">
    <property type="taxonomic scope" value="Eukaryota"/>
</dbReference>
<feature type="repeat" description="RCC1" evidence="2">
    <location>
        <begin position="321"/>
        <end position="383"/>
    </location>
</feature>
<dbReference type="Proteomes" id="UP000030762">
    <property type="component" value="Unassembled WGS sequence"/>
</dbReference>
<feature type="domain" description="SAP" evidence="4">
    <location>
        <begin position="84"/>
        <end position="118"/>
    </location>
</feature>
<dbReference type="Gene3D" id="2.130.10.30">
    <property type="entry name" value="Regulator of chromosome condensation 1/beta-lactamase-inhibitor protein II"/>
    <property type="match status" value="3"/>
</dbReference>
<dbReference type="EMBL" id="JH767136">
    <property type="protein sequence ID" value="EQC40412.1"/>
    <property type="molecule type" value="Genomic_DNA"/>
</dbReference>
<dbReference type="InterPro" id="IPR000408">
    <property type="entry name" value="Reg_chr_condens"/>
</dbReference>
<feature type="repeat" description="RCC1" evidence="2">
    <location>
        <begin position="267"/>
        <end position="320"/>
    </location>
</feature>
<dbReference type="InterPro" id="IPR058923">
    <property type="entry name" value="RCC1-like_dom"/>
</dbReference>
<dbReference type="Pfam" id="PF00415">
    <property type="entry name" value="RCC1"/>
    <property type="match status" value="2"/>
</dbReference>
<dbReference type="OrthoDB" id="8068875at2759"/>
<dbReference type="OMA" id="PWPGIKK"/>
<dbReference type="VEuPathDB" id="FungiDB:SDRG_02309"/>
<evidence type="ECO:0000313" key="5">
    <source>
        <dbReference type="EMBL" id="EQC40412.1"/>
    </source>
</evidence>
<dbReference type="SUPFAM" id="SSF50985">
    <property type="entry name" value="RCC1/BLIP-II"/>
    <property type="match status" value="1"/>
</dbReference>
<dbReference type="PANTHER" id="PTHR22870">
    <property type="entry name" value="REGULATOR OF CHROMOSOME CONDENSATION"/>
    <property type="match status" value="1"/>
</dbReference>
<dbReference type="InterPro" id="IPR003034">
    <property type="entry name" value="SAP_dom"/>
</dbReference>
<dbReference type="SMART" id="SM00513">
    <property type="entry name" value="SAP"/>
    <property type="match status" value="1"/>
</dbReference>
<dbReference type="AlphaFoldDB" id="T0SC76"/>
<feature type="compositionally biased region" description="Basic and acidic residues" evidence="3">
    <location>
        <begin position="29"/>
        <end position="40"/>
    </location>
</feature>
<feature type="region of interest" description="Disordered" evidence="3">
    <location>
        <begin position="26"/>
        <end position="50"/>
    </location>
</feature>